<dbReference type="AlphaFoldDB" id="A0AAN6LZS1"/>
<name>A0AAN6LZS1_9PLEO</name>
<sequence>ISHSISIYTESTHFHPAMSGLIPFGQGIQSPTTPTFQTSLFISTRAVYQPEPGQPDPDELIRDVPFPAAAFSAFQSVTSSQVEYIGNQSSGGKLNDNQTPMRDVPSTLIAHISIPQTSGPEPDWVSVMNHFKTKRCLDGIGNLQDFYVFMVRIVLPNTIIDNRRLLHELFMEKRNLSPNVRFRYDYWNTHDPIYTQPASERLDDKPIRPIRSVLRTGPTPNGANFIQWLNLPLNTPAEKRPCPGQLRHRACALDSYLCEDEATIRRIAPEALLHRTAKVLSLFWWVSAQNAWLKVYEEQKWVGIEQAVLPDAVMG</sequence>
<dbReference type="EMBL" id="WVTA01000005">
    <property type="protein sequence ID" value="KAK3210196.1"/>
    <property type="molecule type" value="Genomic_DNA"/>
</dbReference>
<comment type="caution">
    <text evidence="1">The sequence shown here is derived from an EMBL/GenBank/DDBJ whole genome shotgun (WGS) entry which is preliminary data.</text>
</comment>
<feature type="non-terminal residue" evidence="1">
    <location>
        <position position="1"/>
    </location>
</feature>
<gene>
    <name evidence="1" type="ORF">GRF29_44g1937166</name>
</gene>
<organism evidence="1 2">
    <name type="scientific">Pseudopithomyces chartarum</name>
    <dbReference type="NCBI Taxonomy" id="1892770"/>
    <lineage>
        <taxon>Eukaryota</taxon>
        <taxon>Fungi</taxon>
        <taxon>Dikarya</taxon>
        <taxon>Ascomycota</taxon>
        <taxon>Pezizomycotina</taxon>
        <taxon>Dothideomycetes</taxon>
        <taxon>Pleosporomycetidae</taxon>
        <taxon>Pleosporales</taxon>
        <taxon>Massarineae</taxon>
        <taxon>Didymosphaeriaceae</taxon>
        <taxon>Pseudopithomyces</taxon>
    </lineage>
</organism>
<accession>A0AAN6LZS1</accession>
<evidence type="ECO:0000313" key="1">
    <source>
        <dbReference type="EMBL" id="KAK3210196.1"/>
    </source>
</evidence>
<reference evidence="1 2" key="1">
    <citation type="submission" date="2021-02" db="EMBL/GenBank/DDBJ databases">
        <title>Genome assembly of Pseudopithomyces chartarum.</title>
        <authorList>
            <person name="Jauregui R."/>
            <person name="Singh J."/>
            <person name="Voisey C."/>
        </authorList>
    </citation>
    <scope>NUCLEOTIDE SEQUENCE [LARGE SCALE GENOMIC DNA]</scope>
    <source>
        <strain evidence="1 2">AGR01</strain>
    </source>
</reference>
<keyword evidence="2" id="KW-1185">Reference proteome</keyword>
<proteinExistence type="predicted"/>
<protein>
    <submittedName>
        <fullName evidence="1">Uncharacterized protein</fullName>
    </submittedName>
</protein>
<evidence type="ECO:0000313" key="2">
    <source>
        <dbReference type="Proteomes" id="UP001280581"/>
    </source>
</evidence>
<dbReference type="Proteomes" id="UP001280581">
    <property type="component" value="Unassembled WGS sequence"/>
</dbReference>